<feature type="region of interest" description="Disordered" evidence="1">
    <location>
        <begin position="231"/>
        <end position="269"/>
    </location>
</feature>
<proteinExistence type="predicted"/>
<organism evidence="2 3">
    <name type="scientific">Prototheca wickerhamii</name>
    <dbReference type="NCBI Taxonomy" id="3111"/>
    <lineage>
        <taxon>Eukaryota</taxon>
        <taxon>Viridiplantae</taxon>
        <taxon>Chlorophyta</taxon>
        <taxon>core chlorophytes</taxon>
        <taxon>Trebouxiophyceae</taxon>
        <taxon>Chlorellales</taxon>
        <taxon>Chlorellaceae</taxon>
        <taxon>Prototheca</taxon>
    </lineage>
</organism>
<keyword evidence="3" id="KW-1185">Reference proteome</keyword>
<accession>A0AAD9IGM0</accession>
<feature type="compositionally biased region" description="Basic and acidic residues" evidence="1">
    <location>
        <begin position="254"/>
        <end position="269"/>
    </location>
</feature>
<dbReference type="AlphaFoldDB" id="A0AAD9IGM0"/>
<feature type="compositionally biased region" description="Gly residues" evidence="1">
    <location>
        <begin position="241"/>
        <end position="250"/>
    </location>
</feature>
<sequence>MPDLIRLKSGTPVGNHPPVRRAQSSRTLGSPKTPLSPRELTGKAVAWVKDNGSTLNMLRSAVLPALGGYLFTFYNAKKADERKAQIQRINDQVRLLYGPLLACVHASRAAYAAMVRQHSPDGTLDGFLSAMRRDPRGHEASAYRHWMKDVMQPLNERAADIIVDHVNLLESSEIDPRLLQLVAHVSAYKVIIARWDKGAVGEWSAISYPNTLLDYVRAEFKRLKHRQAELLGIKTPPGNPGKDGGGGGGAAKARTPDESIIESKLKSKL</sequence>
<comment type="caution">
    <text evidence="2">The sequence shown here is derived from an EMBL/GenBank/DDBJ whole genome shotgun (WGS) entry which is preliminary data.</text>
</comment>
<evidence type="ECO:0000256" key="1">
    <source>
        <dbReference type="SAM" id="MobiDB-lite"/>
    </source>
</evidence>
<protein>
    <submittedName>
        <fullName evidence="2">Uncharacterized protein</fullName>
    </submittedName>
</protein>
<feature type="region of interest" description="Disordered" evidence="1">
    <location>
        <begin position="1"/>
        <end position="37"/>
    </location>
</feature>
<gene>
    <name evidence="2" type="ORF">QBZ16_001533</name>
</gene>
<evidence type="ECO:0000313" key="3">
    <source>
        <dbReference type="Proteomes" id="UP001255856"/>
    </source>
</evidence>
<name>A0AAD9IGM0_PROWI</name>
<evidence type="ECO:0000313" key="2">
    <source>
        <dbReference type="EMBL" id="KAK2075792.1"/>
    </source>
</evidence>
<dbReference type="Proteomes" id="UP001255856">
    <property type="component" value="Unassembled WGS sequence"/>
</dbReference>
<reference evidence="2" key="1">
    <citation type="submission" date="2021-01" db="EMBL/GenBank/DDBJ databases">
        <authorList>
            <person name="Eckstrom K.M.E."/>
        </authorList>
    </citation>
    <scope>NUCLEOTIDE SEQUENCE</scope>
    <source>
        <strain evidence="2">UVCC 0001</strain>
    </source>
</reference>
<dbReference type="EMBL" id="JASFZW010000013">
    <property type="protein sequence ID" value="KAK2075792.1"/>
    <property type="molecule type" value="Genomic_DNA"/>
</dbReference>